<protein>
    <recommendedName>
        <fullName evidence="3">Transcription factor domain-containing protein</fullName>
    </recommendedName>
</protein>
<dbReference type="Proteomes" id="UP000256690">
    <property type="component" value="Unassembled WGS sequence"/>
</dbReference>
<evidence type="ECO:0000313" key="2">
    <source>
        <dbReference type="Proteomes" id="UP000256690"/>
    </source>
</evidence>
<organism evidence="1 2">
    <name type="scientific">Aspergillus mulundensis</name>
    <dbReference type="NCBI Taxonomy" id="1810919"/>
    <lineage>
        <taxon>Eukaryota</taxon>
        <taxon>Fungi</taxon>
        <taxon>Dikarya</taxon>
        <taxon>Ascomycota</taxon>
        <taxon>Pezizomycotina</taxon>
        <taxon>Eurotiomycetes</taxon>
        <taxon>Eurotiomycetidae</taxon>
        <taxon>Eurotiales</taxon>
        <taxon>Aspergillaceae</taxon>
        <taxon>Aspergillus</taxon>
        <taxon>Aspergillus subgen. Nidulantes</taxon>
    </lineage>
</organism>
<keyword evidence="2" id="KW-1185">Reference proteome</keyword>
<evidence type="ECO:0000313" key="1">
    <source>
        <dbReference type="EMBL" id="RDW70504.1"/>
    </source>
</evidence>
<reference evidence="1 2" key="1">
    <citation type="journal article" date="2018" name="IMA Fungus">
        <title>IMA Genome-F 9: Draft genome sequence of Annulohypoxylon stygium, Aspergillus mulundensis, Berkeleyomyces basicola (syn. Thielaviopsis basicola), Ceratocystis smalleyi, two Cercospora beticola strains, Coleophoma cylindrospora, Fusarium fracticaudum, Phialophora cf. hyalina, and Morchella septimelata.</title>
        <authorList>
            <person name="Wingfield B.D."/>
            <person name="Bills G.F."/>
            <person name="Dong Y."/>
            <person name="Huang W."/>
            <person name="Nel W.J."/>
            <person name="Swalarsk-Parry B.S."/>
            <person name="Vaghefi N."/>
            <person name="Wilken P.M."/>
            <person name="An Z."/>
            <person name="de Beer Z.W."/>
            <person name="De Vos L."/>
            <person name="Chen L."/>
            <person name="Duong T.A."/>
            <person name="Gao Y."/>
            <person name="Hammerbacher A."/>
            <person name="Kikkert J.R."/>
            <person name="Li Y."/>
            <person name="Li H."/>
            <person name="Li K."/>
            <person name="Li Q."/>
            <person name="Liu X."/>
            <person name="Ma X."/>
            <person name="Naidoo K."/>
            <person name="Pethybridge S.J."/>
            <person name="Sun J."/>
            <person name="Steenkamp E.T."/>
            <person name="van der Nest M.A."/>
            <person name="van Wyk S."/>
            <person name="Wingfield M.J."/>
            <person name="Xiong C."/>
            <person name="Yue Q."/>
            <person name="Zhang X."/>
        </authorList>
    </citation>
    <scope>NUCLEOTIDE SEQUENCE [LARGE SCALE GENOMIC DNA]</scope>
    <source>
        <strain evidence="1 2">DSM 5745</strain>
    </source>
</reference>
<dbReference type="RefSeq" id="XP_026601035.1">
    <property type="nucleotide sequence ID" value="XM_026750031.1"/>
</dbReference>
<dbReference type="GeneID" id="38118385"/>
<dbReference type="STRING" id="1810919.A0A3D8R9G3"/>
<dbReference type="AlphaFoldDB" id="A0A3D8R9G3"/>
<gene>
    <name evidence="1" type="ORF">DSM5745_08015</name>
</gene>
<dbReference type="EMBL" id="PVWQ01000010">
    <property type="protein sequence ID" value="RDW70504.1"/>
    <property type="molecule type" value="Genomic_DNA"/>
</dbReference>
<name>A0A3D8R9G3_9EURO</name>
<accession>A0A3D8R9G3</accession>
<proteinExistence type="predicted"/>
<evidence type="ECO:0008006" key="3">
    <source>
        <dbReference type="Google" id="ProtNLM"/>
    </source>
</evidence>
<comment type="caution">
    <text evidence="1">The sequence shown here is derived from an EMBL/GenBank/DDBJ whole genome shotgun (WGS) entry which is preliminary data.</text>
</comment>
<dbReference type="OrthoDB" id="3251668at2759"/>
<sequence>MLEVQGYSDPMTPRDALTEFLIENIGLLDLPAMTIGRRTPCLEIWFRCVMPLGRTGIEPTSGLPRTLLDIYSNIGSPSAETQFTLWTPGKAEIIIQYQYWEAYRLAGIIVARSLFYIDTWQGHTSSNGCSNRLALDDDIESLICRILACAKALRTAKEEDPFQNPLYHCILAPLFMAALSAPASSACRDPAAEEFKNFVDERNHPVDQALWGIVLEVWDRQRERPQCVPLSLANEFAQEMEIELHLY</sequence>